<organism evidence="6 7">
    <name type="scientific">Talaromyces atroroseus</name>
    <dbReference type="NCBI Taxonomy" id="1441469"/>
    <lineage>
        <taxon>Eukaryota</taxon>
        <taxon>Fungi</taxon>
        <taxon>Dikarya</taxon>
        <taxon>Ascomycota</taxon>
        <taxon>Pezizomycotina</taxon>
        <taxon>Eurotiomycetes</taxon>
        <taxon>Eurotiomycetidae</taxon>
        <taxon>Eurotiales</taxon>
        <taxon>Trichocomaceae</taxon>
        <taxon>Talaromyces</taxon>
        <taxon>Talaromyces sect. Trachyspermi</taxon>
    </lineage>
</organism>
<dbReference type="Proteomes" id="UP000214365">
    <property type="component" value="Unassembled WGS sequence"/>
</dbReference>
<dbReference type="Pfam" id="PF00501">
    <property type="entry name" value="AMP-binding"/>
    <property type="match status" value="1"/>
</dbReference>
<dbReference type="STRING" id="1441469.A0A1Q5Q7J1"/>
<name>A0A1Q5Q7J1_TALAT</name>
<evidence type="ECO:0000256" key="3">
    <source>
        <dbReference type="ARBA" id="ARBA00022598"/>
    </source>
</evidence>
<comment type="similarity">
    <text evidence="4">Belongs to the NRP synthetase family.</text>
</comment>
<dbReference type="InterPro" id="IPR000873">
    <property type="entry name" value="AMP-dep_synth/lig_dom"/>
</dbReference>
<dbReference type="AlphaFoldDB" id="A0A1Q5Q7J1"/>
<dbReference type="GO" id="GO:0044550">
    <property type="term" value="P:secondary metabolite biosynthetic process"/>
    <property type="evidence" value="ECO:0007669"/>
    <property type="project" value="TreeGrafter"/>
</dbReference>
<dbReference type="GO" id="GO:0016874">
    <property type="term" value="F:ligase activity"/>
    <property type="evidence" value="ECO:0007669"/>
    <property type="project" value="UniProtKB-KW"/>
</dbReference>
<evidence type="ECO:0000256" key="2">
    <source>
        <dbReference type="ARBA" id="ARBA00022553"/>
    </source>
</evidence>
<feature type="domain" description="AMP-dependent synthetase/ligase" evidence="5">
    <location>
        <begin position="156"/>
        <end position="370"/>
    </location>
</feature>
<evidence type="ECO:0000259" key="5">
    <source>
        <dbReference type="Pfam" id="PF00501"/>
    </source>
</evidence>
<sequence>MSYSDPSDGFSLGGLVVVSSDLQPHCPWYAGGRQTEVRAPKQTLPTLYVSPAGRVRFSFNSEWHAPSEMHVMTDLFKSALKISYNSVKEMVRLVGQRLRELLEPMSVVLIYADGSINWVIAMFAVLWANLRVPQEDTGTLTPDGCKLKLCVETILREAQGRQQNGPDPAIRQPKPLSAAYICFPSGSTGKPKAIQCTHSGVVSVLRDPVARLHVGLGVRVAQMLAPAFDGALQEVFSTLCYGGTLILKTPTEPFEHLRVADSVDMTPSLAAELNPEDYPNLKYIYLSAEVLPQHTADRWPAGQASVYNMCGPTECHMVSSAQKLKPGQFVTIGTPFESARVYILDRQGALSPLLIAGEIHIAGVQVSPGYIGLDEETKQRFIPNTIWPTDGGRMYRTMDWSYWTLDGQVAFIGRMDRQVKLAGFRVDLNDVQARLEKAISPKVRVCCCRGWGCFSLRNIGWAQFERRPSQSSSRNCATATECPETISRSDAGKPIW</sequence>
<dbReference type="GO" id="GO:0031177">
    <property type="term" value="F:phosphopantetheine binding"/>
    <property type="evidence" value="ECO:0007669"/>
    <property type="project" value="TreeGrafter"/>
</dbReference>
<proteinExistence type="inferred from homology"/>
<dbReference type="EMBL" id="LFMY01000015">
    <property type="protein sequence ID" value="OKL56190.1"/>
    <property type="molecule type" value="Genomic_DNA"/>
</dbReference>
<dbReference type="GO" id="GO:0005737">
    <property type="term" value="C:cytoplasm"/>
    <property type="evidence" value="ECO:0007669"/>
    <property type="project" value="TreeGrafter"/>
</dbReference>
<dbReference type="InterPro" id="IPR042099">
    <property type="entry name" value="ANL_N_sf"/>
</dbReference>
<comment type="caution">
    <text evidence="6">The sequence shown here is derived from an EMBL/GenBank/DDBJ whole genome shotgun (WGS) entry which is preliminary data.</text>
</comment>
<dbReference type="Gene3D" id="3.40.50.12780">
    <property type="entry name" value="N-terminal domain of ligase-like"/>
    <property type="match status" value="1"/>
</dbReference>
<dbReference type="PANTHER" id="PTHR45527">
    <property type="entry name" value="NONRIBOSOMAL PEPTIDE SYNTHETASE"/>
    <property type="match status" value="1"/>
</dbReference>
<evidence type="ECO:0000313" key="6">
    <source>
        <dbReference type="EMBL" id="OKL56190.1"/>
    </source>
</evidence>
<reference evidence="6 7" key="1">
    <citation type="submission" date="2015-06" db="EMBL/GenBank/DDBJ databases">
        <title>Talaromyces atroroseus IBT 11181 draft genome.</title>
        <authorList>
            <person name="Rasmussen K.B."/>
            <person name="Rasmussen S."/>
            <person name="Petersen B."/>
            <person name="Sicheritz-Ponten T."/>
            <person name="Mortensen U.H."/>
            <person name="Thrane U."/>
        </authorList>
    </citation>
    <scope>NUCLEOTIDE SEQUENCE [LARGE SCALE GENOMIC DNA]</scope>
    <source>
        <strain evidence="6 7">IBT 11181</strain>
    </source>
</reference>
<keyword evidence="1" id="KW-0596">Phosphopantetheine</keyword>
<accession>A0A1Q5Q7J1</accession>
<dbReference type="OrthoDB" id="4226356at2759"/>
<evidence type="ECO:0000256" key="1">
    <source>
        <dbReference type="ARBA" id="ARBA00022450"/>
    </source>
</evidence>
<dbReference type="GeneID" id="31008198"/>
<dbReference type="PANTHER" id="PTHR45527:SF11">
    <property type="entry name" value="NONRIBOSOMAL PEPTIDE SYNTHETASE 5"/>
    <property type="match status" value="1"/>
</dbReference>
<gene>
    <name evidence="6" type="ORF">UA08_08442</name>
</gene>
<keyword evidence="3" id="KW-0436">Ligase</keyword>
<dbReference type="SUPFAM" id="SSF56801">
    <property type="entry name" value="Acetyl-CoA synthetase-like"/>
    <property type="match status" value="1"/>
</dbReference>
<evidence type="ECO:0000256" key="4">
    <source>
        <dbReference type="ARBA" id="ARBA00029454"/>
    </source>
</evidence>
<protein>
    <recommendedName>
        <fullName evidence="5">AMP-dependent synthetase/ligase domain-containing protein</fullName>
    </recommendedName>
</protein>
<keyword evidence="7" id="KW-1185">Reference proteome</keyword>
<evidence type="ECO:0000313" key="7">
    <source>
        <dbReference type="Proteomes" id="UP000214365"/>
    </source>
</evidence>
<dbReference type="GO" id="GO:0043041">
    <property type="term" value="P:amino acid activation for nonribosomal peptide biosynthetic process"/>
    <property type="evidence" value="ECO:0007669"/>
    <property type="project" value="TreeGrafter"/>
</dbReference>
<dbReference type="RefSeq" id="XP_020116311.1">
    <property type="nucleotide sequence ID" value="XM_020263553.1"/>
</dbReference>
<keyword evidence="2" id="KW-0597">Phosphoprotein</keyword>